<protein>
    <recommendedName>
        <fullName evidence="3">Apea-like HEPN domain-containing protein</fullName>
    </recommendedName>
</protein>
<organism evidence="1 2">
    <name type="scientific">Massilia soli</name>
    <dbReference type="NCBI Taxonomy" id="2792854"/>
    <lineage>
        <taxon>Bacteria</taxon>
        <taxon>Pseudomonadati</taxon>
        <taxon>Pseudomonadota</taxon>
        <taxon>Betaproteobacteria</taxon>
        <taxon>Burkholderiales</taxon>
        <taxon>Oxalobacteraceae</taxon>
        <taxon>Telluria group</taxon>
        <taxon>Massilia</taxon>
    </lineage>
</organism>
<evidence type="ECO:0000313" key="2">
    <source>
        <dbReference type="Proteomes" id="UP000809349"/>
    </source>
</evidence>
<proteinExistence type="predicted"/>
<comment type="caution">
    <text evidence="1">The sequence shown here is derived from an EMBL/GenBank/DDBJ whole genome shotgun (WGS) entry which is preliminary data.</text>
</comment>
<reference evidence="1 2" key="1">
    <citation type="submission" date="2021-08" db="EMBL/GenBank/DDBJ databases">
        <title>Massilia sp. R798.</title>
        <authorList>
            <person name="Baek J.H."/>
            <person name="Jung H.S."/>
            <person name="Kim K.R."/>
            <person name="Jeon C.O."/>
        </authorList>
    </citation>
    <scope>NUCLEOTIDE SEQUENCE [LARGE SCALE GENOMIC DNA]</scope>
    <source>
        <strain evidence="1 2">R798</strain>
    </source>
</reference>
<keyword evidence="2" id="KW-1185">Reference proteome</keyword>
<evidence type="ECO:0000313" key="1">
    <source>
        <dbReference type="EMBL" id="MBZ2206538.1"/>
    </source>
</evidence>
<accession>A0ABS7SML3</accession>
<name>A0ABS7SML3_9BURK</name>
<dbReference type="RefSeq" id="WP_223466407.1">
    <property type="nucleotide sequence ID" value="NZ_JAFBIL020000002.1"/>
</dbReference>
<dbReference type="Proteomes" id="UP000809349">
    <property type="component" value="Unassembled WGS sequence"/>
</dbReference>
<sequence>MDDGEFDVIAKVDLSELRAQCNHFVERELRAKERLCIDSQTGWYFGIVGLDVDMPGTSHAIVEDLAILERVVEPPGEIELASSLKDRHLFSAVARYSHSIRYQLRIHDMAESEQGSFDLAWWIISLIRVRTLAEFLVPVAADYSWSVIAGLDERKCSVTFVEDIPTATKLDADSPVQTADLDWVGANVPTFARLLEIPCFRLAVESLSTHQHQTSERMMAATLWAGIESLFGIQSELGFRLSTYIAVVIEPSGPRRRQAYQKIKKLYGTRSKAVHGAKLSSEQLRTHVLEVRTILSRILCKFIEEGQVFSEDRIEREIFGDFSPSSAARPV</sequence>
<gene>
    <name evidence="1" type="ORF">I4X03_004615</name>
</gene>
<dbReference type="EMBL" id="JAFBIL020000002">
    <property type="protein sequence ID" value="MBZ2206538.1"/>
    <property type="molecule type" value="Genomic_DNA"/>
</dbReference>
<evidence type="ECO:0008006" key="3">
    <source>
        <dbReference type="Google" id="ProtNLM"/>
    </source>
</evidence>